<reference evidence="10 11" key="1">
    <citation type="submission" date="2015-02" db="EMBL/GenBank/DDBJ databases">
        <title>Evolution of amylase-binding proteins of oral streptococcal species.</title>
        <authorList>
            <person name="Haase E.M."/>
        </authorList>
    </citation>
    <scope>NUCLEOTIDE SEQUENCE [LARGE SCALE GENOMIC DNA]</scope>
    <source>
        <strain evidence="11">UB10712</strain>
    </source>
</reference>
<feature type="transmembrane region" description="Helical" evidence="9">
    <location>
        <begin position="211"/>
        <end position="237"/>
    </location>
</feature>
<comment type="function">
    <text evidence="9">Involved in the import of serine and threonine into the cell, with the concomitant import of sodium (symport system).</text>
</comment>
<dbReference type="GO" id="GO:0005886">
    <property type="term" value="C:plasma membrane"/>
    <property type="evidence" value="ECO:0007669"/>
    <property type="project" value="UniProtKB-SubCell"/>
</dbReference>
<dbReference type="PANTHER" id="PTHR42865:SF8">
    <property type="entry name" value="SERINE_THREONINE TRANSPORTER SSTT"/>
    <property type="match status" value="1"/>
</dbReference>
<feature type="transmembrane region" description="Helical" evidence="9">
    <location>
        <begin position="79"/>
        <end position="101"/>
    </location>
</feature>
<feature type="transmembrane region" description="Helical" evidence="9">
    <location>
        <begin position="47"/>
        <end position="67"/>
    </location>
</feature>
<keyword evidence="7 9" id="KW-1133">Transmembrane helix</keyword>
<keyword evidence="3 9" id="KW-1003">Cell membrane</keyword>
<dbReference type="InterPro" id="IPR001991">
    <property type="entry name" value="Na-dicarboxylate_symporter"/>
</dbReference>
<keyword evidence="2 9" id="KW-0813">Transport</keyword>
<evidence type="ECO:0000256" key="6">
    <source>
        <dbReference type="ARBA" id="ARBA00022970"/>
    </source>
</evidence>
<keyword evidence="5 9" id="KW-0769">Symport</keyword>
<proteinExistence type="inferred from homology"/>
<comment type="catalytic activity">
    <reaction evidence="9">
        <text>L-threonine(in) + Na(+)(in) = L-threonine(out) + Na(+)(out)</text>
        <dbReference type="Rhea" id="RHEA:69999"/>
        <dbReference type="ChEBI" id="CHEBI:29101"/>
        <dbReference type="ChEBI" id="CHEBI:57926"/>
    </reaction>
</comment>
<evidence type="ECO:0000256" key="4">
    <source>
        <dbReference type="ARBA" id="ARBA00022692"/>
    </source>
</evidence>
<dbReference type="InterPro" id="IPR023025">
    <property type="entry name" value="Ser_Thr_transp_SstT"/>
</dbReference>
<comment type="similarity">
    <text evidence="9">Belongs to the dicarboxylate/amino acid:cation symporter (DAACS) (TC 2.A.23) family.</text>
</comment>
<evidence type="ECO:0000256" key="7">
    <source>
        <dbReference type="ARBA" id="ARBA00022989"/>
    </source>
</evidence>
<feature type="transmembrane region" description="Helical" evidence="9">
    <location>
        <begin position="322"/>
        <end position="347"/>
    </location>
</feature>
<dbReference type="InterPro" id="IPR036458">
    <property type="entry name" value="Na:dicarbo_symporter_sf"/>
</dbReference>
<dbReference type="AlphaFoldDB" id="A0AB34SBD5"/>
<dbReference type="Pfam" id="PF00375">
    <property type="entry name" value="SDF"/>
    <property type="match status" value="1"/>
</dbReference>
<comment type="subcellular location">
    <subcellularLocation>
        <location evidence="9">Cell membrane</location>
        <topology evidence="9">Multi-pass membrane protein</topology>
    </subcellularLocation>
    <subcellularLocation>
        <location evidence="1">Membrane</location>
        <topology evidence="1">Multi-pass membrane protein</topology>
    </subcellularLocation>
</comment>
<dbReference type="Proteomes" id="UP000033375">
    <property type="component" value="Unassembled WGS sequence"/>
</dbReference>
<evidence type="ECO:0000256" key="1">
    <source>
        <dbReference type="ARBA" id="ARBA00004141"/>
    </source>
</evidence>
<feature type="transmembrane region" description="Helical" evidence="9">
    <location>
        <begin position="179"/>
        <end position="199"/>
    </location>
</feature>
<accession>A0AB34SBD5</accession>
<keyword evidence="6 9" id="KW-0029">Amino-acid transport</keyword>
<comment type="caution">
    <text evidence="10">The sequence shown here is derived from an EMBL/GenBank/DDBJ whole genome shotgun (WGS) entry which is preliminary data.</text>
</comment>
<dbReference type="HAMAP" id="MF_01582">
    <property type="entry name" value="Ser_Thr_transp_SstT"/>
    <property type="match status" value="1"/>
</dbReference>
<gene>
    <name evidence="10" type="primary">dctA</name>
    <name evidence="9" type="synonym">sstT</name>
    <name evidence="10" type="ORF">TZ88_00615</name>
</gene>
<evidence type="ECO:0000313" key="10">
    <source>
        <dbReference type="EMBL" id="KJQ65922.1"/>
    </source>
</evidence>
<dbReference type="GO" id="GO:0005295">
    <property type="term" value="F:neutral L-amino acid:sodium symporter activity"/>
    <property type="evidence" value="ECO:0007669"/>
    <property type="project" value="TreeGrafter"/>
</dbReference>
<dbReference type="GO" id="GO:0032329">
    <property type="term" value="P:serine transport"/>
    <property type="evidence" value="ECO:0007669"/>
    <property type="project" value="InterPro"/>
</dbReference>
<dbReference type="SUPFAM" id="SSF118215">
    <property type="entry name" value="Proton glutamate symport protein"/>
    <property type="match status" value="1"/>
</dbReference>
<sequence>MLHRIILTWKKTNLIKRISLGILCGALLAVLFPQASAIGLLGEIFVGGLKAIAPLLVFALVANALSQQKKGEKSNMKKVILLYLLGTFAAALVSVLVSFVFPLEIDLADAKQSLSPPDGIGQVLSNLLLKLVDNPLNALISANYIGILSWAVVFGIAMREASHHSKDLLRTSAEVTSKIVEWIINLAPFGILGLVYTTISGKGFQALQSYGLLLLVLIATMLIVALIINPLIVFVMLRKNPYPLVWRCLRVSGVTAFFTRSSAANIPVNMKLCRDLNLNPETYSVSIPLGATINMAGAAITINTLTLAAVHTLGIQVDFATAFVLSIVAAVSACGASGVAGGSLLLIPVACSLFGISNDLAMQVVSVGFVIGVIQDSCETALNSSTDVLFTAVAEMSSWPKEKL</sequence>
<protein>
    <recommendedName>
        <fullName evidence="9">Serine/threonine transporter SstT</fullName>
    </recommendedName>
    <alternativeName>
        <fullName evidence="9">Na(+)/serine-threonine symporter</fullName>
    </alternativeName>
</protein>
<dbReference type="NCBIfam" id="NF010151">
    <property type="entry name" value="PRK13628.1"/>
    <property type="match status" value="1"/>
</dbReference>
<name>A0AB34SBD5_STRGN</name>
<keyword evidence="8 9" id="KW-0472">Membrane</keyword>
<evidence type="ECO:0000256" key="2">
    <source>
        <dbReference type="ARBA" id="ARBA00022448"/>
    </source>
</evidence>
<evidence type="ECO:0000256" key="3">
    <source>
        <dbReference type="ARBA" id="ARBA00022475"/>
    </source>
</evidence>
<dbReference type="Gene3D" id="1.10.3860.10">
    <property type="entry name" value="Sodium:dicarboxylate symporter"/>
    <property type="match status" value="1"/>
</dbReference>
<dbReference type="RefSeq" id="WP_045634394.1">
    <property type="nucleotide sequence ID" value="NZ_JAHZQG010000080.1"/>
</dbReference>
<dbReference type="FunFam" id="1.10.3860.10:FF:000003">
    <property type="entry name" value="Serine/threonine transporter sstT"/>
    <property type="match status" value="1"/>
</dbReference>
<feature type="transmembrane region" description="Helical" evidence="9">
    <location>
        <begin position="136"/>
        <end position="158"/>
    </location>
</feature>
<comment type="caution">
    <text evidence="9">Lacks conserved residue(s) required for the propagation of feature annotation.</text>
</comment>
<dbReference type="EMBL" id="JYGN01000002">
    <property type="protein sequence ID" value="KJQ65922.1"/>
    <property type="molecule type" value="Genomic_DNA"/>
</dbReference>
<organism evidence="10 11">
    <name type="scientific">Streptococcus gordonii</name>
    <dbReference type="NCBI Taxonomy" id="1302"/>
    <lineage>
        <taxon>Bacteria</taxon>
        <taxon>Bacillati</taxon>
        <taxon>Bacillota</taxon>
        <taxon>Bacilli</taxon>
        <taxon>Lactobacillales</taxon>
        <taxon>Streptococcaceae</taxon>
        <taxon>Streptococcus</taxon>
    </lineage>
</organism>
<feature type="transmembrane region" description="Helical" evidence="9">
    <location>
        <begin position="283"/>
        <end position="310"/>
    </location>
</feature>
<comment type="catalytic activity">
    <reaction evidence="9">
        <text>L-serine(in) + Na(+)(in) = L-serine(out) + Na(+)(out)</text>
        <dbReference type="Rhea" id="RHEA:29575"/>
        <dbReference type="ChEBI" id="CHEBI:29101"/>
        <dbReference type="ChEBI" id="CHEBI:33384"/>
    </reaction>
</comment>
<dbReference type="PANTHER" id="PTHR42865">
    <property type="entry name" value="PROTON/GLUTAMATE-ASPARTATE SYMPORTER"/>
    <property type="match status" value="1"/>
</dbReference>
<evidence type="ECO:0000256" key="9">
    <source>
        <dbReference type="HAMAP-Rule" id="MF_01582"/>
    </source>
</evidence>
<evidence type="ECO:0000256" key="5">
    <source>
        <dbReference type="ARBA" id="ARBA00022847"/>
    </source>
</evidence>
<keyword evidence="4 9" id="KW-0812">Transmembrane</keyword>
<dbReference type="PRINTS" id="PR00173">
    <property type="entry name" value="EDTRNSPORT"/>
</dbReference>
<dbReference type="GO" id="GO:0015826">
    <property type="term" value="P:threonine transport"/>
    <property type="evidence" value="ECO:0007669"/>
    <property type="project" value="InterPro"/>
</dbReference>
<evidence type="ECO:0000313" key="11">
    <source>
        <dbReference type="Proteomes" id="UP000033375"/>
    </source>
</evidence>
<evidence type="ECO:0000256" key="8">
    <source>
        <dbReference type="ARBA" id="ARBA00023136"/>
    </source>
</evidence>